<evidence type="ECO:0000256" key="1">
    <source>
        <dbReference type="SAM" id="MobiDB-lite"/>
    </source>
</evidence>
<reference evidence="2" key="1">
    <citation type="submission" date="2020-11" db="EMBL/GenBank/DDBJ databases">
        <authorList>
            <consortium name="DOE Joint Genome Institute"/>
            <person name="Ahrendt S."/>
            <person name="Riley R."/>
            <person name="Andreopoulos W."/>
            <person name="Labutti K."/>
            <person name="Pangilinan J."/>
            <person name="Ruiz-Duenas F.J."/>
            <person name="Barrasa J.M."/>
            <person name="Sanchez-Garcia M."/>
            <person name="Camarero S."/>
            <person name="Miyauchi S."/>
            <person name="Serrano A."/>
            <person name="Linde D."/>
            <person name="Babiker R."/>
            <person name="Drula E."/>
            <person name="Ayuso-Fernandez I."/>
            <person name="Pacheco R."/>
            <person name="Padilla G."/>
            <person name="Ferreira P."/>
            <person name="Barriuso J."/>
            <person name="Kellner H."/>
            <person name="Castanera R."/>
            <person name="Alfaro M."/>
            <person name="Ramirez L."/>
            <person name="Pisabarro A.G."/>
            <person name="Kuo A."/>
            <person name="Tritt A."/>
            <person name="Lipzen A."/>
            <person name="He G."/>
            <person name="Yan M."/>
            <person name="Ng V."/>
            <person name="Cullen D."/>
            <person name="Martin F."/>
            <person name="Rosso M.-N."/>
            <person name="Henrissat B."/>
            <person name="Hibbett D."/>
            <person name="Martinez A.T."/>
            <person name="Grigoriev I.V."/>
        </authorList>
    </citation>
    <scope>NUCLEOTIDE SEQUENCE</scope>
    <source>
        <strain evidence="2">AH 40177</strain>
    </source>
</reference>
<feature type="non-terminal residue" evidence="2">
    <location>
        <position position="1"/>
    </location>
</feature>
<feature type="region of interest" description="Disordered" evidence="1">
    <location>
        <begin position="83"/>
        <end position="108"/>
    </location>
</feature>
<dbReference type="EMBL" id="JADNRY010001448">
    <property type="protein sequence ID" value="KAF9016399.1"/>
    <property type="molecule type" value="Genomic_DNA"/>
</dbReference>
<evidence type="ECO:0000313" key="2">
    <source>
        <dbReference type="EMBL" id="KAF9016399.1"/>
    </source>
</evidence>
<dbReference type="Pfam" id="PF20414">
    <property type="entry name" value="DUF6698"/>
    <property type="match status" value="1"/>
</dbReference>
<dbReference type="AlphaFoldDB" id="A0A9P5TVB2"/>
<accession>A0A9P5TVB2</accession>
<evidence type="ECO:0000313" key="3">
    <source>
        <dbReference type="Proteomes" id="UP000772434"/>
    </source>
</evidence>
<comment type="caution">
    <text evidence="2">The sequence shown here is derived from an EMBL/GenBank/DDBJ whole genome shotgun (WGS) entry which is preliminary data.</text>
</comment>
<feature type="compositionally biased region" description="Polar residues" evidence="1">
    <location>
        <begin position="83"/>
        <end position="93"/>
    </location>
</feature>
<dbReference type="InterPro" id="IPR046521">
    <property type="entry name" value="DUF6698"/>
</dbReference>
<protein>
    <submittedName>
        <fullName evidence="2">Uncharacterized protein</fullName>
    </submittedName>
</protein>
<keyword evidence="3" id="KW-1185">Reference proteome</keyword>
<dbReference type="Proteomes" id="UP000772434">
    <property type="component" value="Unassembled WGS sequence"/>
</dbReference>
<sequence length="138" mass="15371">DRSKRGIQNNITGGLLCPVEFDWDNSTIRTAIRNFENDFDFASSARTRCFYTDSIFNPSNLDEGFLKSHLLLQVYRVIFTSPSSAKNQSSNIENLPPSKKAKTTKISSRGPVSEILHMSEVTPRSIAYAAVHVSTIVS</sequence>
<feature type="non-terminal residue" evidence="2">
    <location>
        <position position="138"/>
    </location>
</feature>
<gene>
    <name evidence="2" type="ORF">BDP27DRAFT_1153426</name>
</gene>
<organism evidence="2 3">
    <name type="scientific">Rhodocollybia butyracea</name>
    <dbReference type="NCBI Taxonomy" id="206335"/>
    <lineage>
        <taxon>Eukaryota</taxon>
        <taxon>Fungi</taxon>
        <taxon>Dikarya</taxon>
        <taxon>Basidiomycota</taxon>
        <taxon>Agaricomycotina</taxon>
        <taxon>Agaricomycetes</taxon>
        <taxon>Agaricomycetidae</taxon>
        <taxon>Agaricales</taxon>
        <taxon>Marasmiineae</taxon>
        <taxon>Omphalotaceae</taxon>
        <taxon>Rhodocollybia</taxon>
    </lineage>
</organism>
<proteinExistence type="predicted"/>
<name>A0A9P5TVB2_9AGAR</name>
<dbReference type="OrthoDB" id="2662502at2759"/>